<dbReference type="InterPro" id="IPR036397">
    <property type="entry name" value="RNaseH_sf"/>
</dbReference>
<keyword evidence="4" id="KW-1185">Reference proteome</keyword>
<feature type="compositionally biased region" description="Basic and acidic residues" evidence="1">
    <location>
        <begin position="16"/>
        <end position="35"/>
    </location>
</feature>
<dbReference type="Proteomes" id="UP001224775">
    <property type="component" value="Unassembled WGS sequence"/>
</dbReference>
<evidence type="ECO:0000313" key="4">
    <source>
        <dbReference type="Proteomes" id="UP001224775"/>
    </source>
</evidence>
<dbReference type="EMBL" id="JATAAI010000066">
    <property type="protein sequence ID" value="KAK1732483.1"/>
    <property type="molecule type" value="Genomic_DNA"/>
</dbReference>
<proteinExistence type="predicted"/>
<accession>A0A7S2M6N4</accession>
<evidence type="ECO:0000313" key="3">
    <source>
        <dbReference type="EMBL" id="KAK1732483.1"/>
    </source>
</evidence>
<reference evidence="2" key="1">
    <citation type="submission" date="2021-01" db="EMBL/GenBank/DDBJ databases">
        <authorList>
            <person name="Corre E."/>
            <person name="Pelletier E."/>
            <person name="Niang G."/>
            <person name="Scheremetjew M."/>
            <person name="Finn R."/>
            <person name="Kale V."/>
            <person name="Holt S."/>
            <person name="Cochrane G."/>
            <person name="Meng A."/>
            <person name="Brown T."/>
            <person name="Cohen L."/>
        </authorList>
    </citation>
    <scope>NUCLEOTIDE SEQUENCE</scope>
    <source>
        <strain evidence="2">SM1012Den-03</strain>
    </source>
</reference>
<name>A0A7S2M6N4_9STRA</name>
<evidence type="ECO:0000256" key="1">
    <source>
        <dbReference type="SAM" id="MobiDB-lite"/>
    </source>
</evidence>
<protein>
    <recommendedName>
        <fullName evidence="5">DDE-1 domain-containing protein</fullName>
    </recommendedName>
</protein>
<sequence>MPGMGATDPADLMAQARREAGLSRQLEQQRREPPHPSRGGCSGYPEWYRDQQLLRHQNHEPLDVSRASISRWYRRRERFRCTGNHDRTQLVGIDMINMVTFIIAYPDASIDEIAVYIYNEGGELYDNSAISKRLKELQITKKKASTEAYQAFTPDNRFKAHVFFHNPPPLGIAGVPRRKLIDVDEFGLTLEKCNRSGGWALKCYRVRKEGHYKVGNKLTCLLAIEPGDYRLPPNQLGSVENPRRWVRCIQNGGTTVLVFRDFCDYVCSDIETNAIPGTDDHRIFLWDNLIAHHAAYVNQTVTGRTGPCRFTIVPRPPYQPKYGPIEYKICDLTHEVAMMKQPDWDVTRLEQEVHRAARDIGPFDTTFQHCGYTTV</sequence>
<organism evidence="2">
    <name type="scientific">Skeletonema marinoi</name>
    <dbReference type="NCBI Taxonomy" id="267567"/>
    <lineage>
        <taxon>Eukaryota</taxon>
        <taxon>Sar</taxon>
        <taxon>Stramenopiles</taxon>
        <taxon>Ochrophyta</taxon>
        <taxon>Bacillariophyta</taxon>
        <taxon>Coscinodiscophyceae</taxon>
        <taxon>Thalassiosirophycidae</taxon>
        <taxon>Thalassiosirales</taxon>
        <taxon>Skeletonemataceae</taxon>
        <taxon>Skeletonema</taxon>
        <taxon>Skeletonema marinoi-dohrnii complex</taxon>
    </lineage>
</organism>
<gene>
    <name evidence="3" type="ORF">QTG54_016877</name>
    <name evidence="2" type="ORF">SMAR0320_LOCUS20866</name>
</gene>
<reference evidence="3" key="2">
    <citation type="submission" date="2023-06" db="EMBL/GenBank/DDBJ databases">
        <title>Survivors Of The Sea: Transcriptome response of Skeletonema marinoi to long-term dormancy.</title>
        <authorList>
            <person name="Pinder M.I.M."/>
            <person name="Kourtchenko O."/>
            <person name="Robertson E.K."/>
            <person name="Larsson T."/>
            <person name="Maumus F."/>
            <person name="Osuna-Cruz C.M."/>
            <person name="Vancaester E."/>
            <person name="Stenow R."/>
            <person name="Vandepoele K."/>
            <person name="Ploug H."/>
            <person name="Bruchert V."/>
            <person name="Godhe A."/>
            <person name="Topel M."/>
        </authorList>
    </citation>
    <scope>NUCLEOTIDE SEQUENCE</scope>
    <source>
        <strain evidence="3">R05AC</strain>
    </source>
</reference>
<feature type="region of interest" description="Disordered" evidence="1">
    <location>
        <begin position="1"/>
        <end position="43"/>
    </location>
</feature>
<dbReference type="GO" id="GO:0003676">
    <property type="term" value="F:nucleic acid binding"/>
    <property type="evidence" value="ECO:0007669"/>
    <property type="project" value="InterPro"/>
</dbReference>
<dbReference type="AlphaFoldDB" id="A0A7S2M6N4"/>
<evidence type="ECO:0008006" key="5">
    <source>
        <dbReference type="Google" id="ProtNLM"/>
    </source>
</evidence>
<dbReference type="Gene3D" id="3.30.420.10">
    <property type="entry name" value="Ribonuclease H-like superfamily/Ribonuclease H"/>
    <property type="match status" value="1"/>
</dbReference>
<evidence type="ECO:0000313" key="2">
    <source>
        <dbReference type="EMBL" id="CAD9626588.1"/>
    </source>
</evidence>
<dbReference type="EMBL" id="HBGZ01029357">
    <property type="protein sequence ID" value="CAD9626588.1"/>
    <property type="molecule type" value="Transcribed_RNA"/>
</dbReference>